<dbReference type="PANTHER" id="PTHR35763">
    <property type="entry name" value="COMPLEX 1 LYR-LIKE PROTEIN"/>
    <property type="match status" value="1"/>
</dbReference>
<reference evidence="1" key="2">
    <citation type="submission" date="2011-02" db="EMBL/GenBank/DDBJ databases">
        <authorList>
            <person name="MacLean D."/>
        </authorList>
    </citation>
    <scope>NUCLEOTIDE SEQUENCE</scope>
</reference>
<proteinExistence type="predicted"/>
<organism evidence="1">
    <name type="scientific">Albugo laibachii Nc14</name>
    <dbReference type="NCBI Taxonomy" id="890382"/>
    <lineage>
        <taxon>Eukaryota</taxon>
        <taxon>Sar</taxon>
        <taxon>Stramenopiles</taxon>
        <taxon>Oomycota</taxon>
        <taxon>Peronosporomycetes</taxon>
        <taxon>Albuginales</taxon>
        <taxon>Albuginaceae</taxon>
        <taxon>Albugo</taxon>
    </lineage>
</organism>
<dbReference type="PANTHER" id="PTHR35763:SF1">
    <property type="entry name" value="OS11G0133900 PROTEIN"/>
    <property type="match status" value="1"/>
</dbReference>
<accession>F0WLQ8</accession>
<dbReference type="HOGENOM" id="CLU_1790776_0_0_1"/>
<sequence>MVPATQFGSKTPVLKNLRHLLRVTRKRSTHESIKTCQWSQFILSQFRERQAESNPQKIRAYREEAVDAATMLSGVEEQKHLWFLDTGAEKQLTSQEIVRRSAHRVGLIIPDTLTNPDHHSLSDAKEKARIYTLKQSQIKNQ</sequence>
<reference evidence="1" key="1">
    <citation type="journal article" date="2011" name="PLoS Biol.">
        <title>Gene gain and loss during evolution of obligate parasitism in the white rust pathogen of Arabidopsis thaliana.</title>
        <authorList>
            <person name="Kemen E."/>
            <person name="Gardiner A."/>
            <person name="Schultz-Larsen T."/>
            <person name="Kemen A.C."/>
            <person name="Balmuth A.L."/>
            <person name="Robert-Seilaniantz A."/>
            <person name="Bailey K."/>
            <person name="Holub E."/>
            <person name="Studholme D.J."/>
            <person name="Maclean D."/>
            <person name="Jones J.D."/>
        </authorList>
    </citation>
    <scope>NUCLEOTIDE SEQUENCE</scope>
</reference>
<evidence type="ECO:0000313" key="1">
    <source>
        <dbReference type="EMBL" id="CCA22230.1"/>
    </source>
</evidence>
<protein>
    <submittedName>
        <fullName evidence="1">Uncharacterized protein AlNc14C148G7440</fullName>
    </submittedName>
</protein>
<dbReference type="EMBL" id="FR824193">
    <property type="protein sequence ID" value="CCA22230.1"/>
    <property type="molecule type" value="Genomic_DNA"/>
</dbReference>
<dbReference type="AlphaFoldDB" id="F0WLQ8"/>
<gene>
    <name evidence="1" type="primary">AlNc14C148G7440</name>
    <name evidence="1" type="ORF">ALNC14_083730</name>
</gene>
<name>F0WLQ8_9STRA</name>